<evidence type="ECO:0000259" key="2">
    <source>
        <dbReference type="Pfam" id="PF00899"/>
    </source>
</evidence>
<dbReference type="SUPFAM" id="SSF69572">
    <property type="entry name" value="Activating enzymes of the ubiquitin-like proteins"/>
    <property type="match status" value="1"/>
</dbReference>
<dbReference type="RefSeq" id="WP_145065337.1">
    <property type="nucleotide sequence ID" value="NZ_CP036287.1"/>
</dbReference>
<sequence>MESRLDPFPQRFDRQVRFAGLGIEGQTRLAQARVLMVGCGALGGSLALYLHRAGVGELRLVDRDVVEPTNLPRQVLFDERHASERVPKVEAAAETLARGGGPTRVVPHARHLDARLLDELGRDVDLILDGTDNLATRYLVNDFAVRDRIPWIYGGVVGAGGMVMPIVPGHGPCLRCLFPQPAPPGSLETCDTAGVILPAVAAIAALQAGLALRLLGADEQGRASFKPALVQIDVWRGETHRIEVNRQTDCPCCGDGQYEFLESAELQEPTVLCGRNTVQLPASAVRPDLTALEQRLERAGARSVRRAGPLLRFGAEECEVTLFGDGRALIEGTEEPARAQAIYDRFLGA</sequence>
<dbReference type="InterPro" id="IPR045886">
    <property type="entry name" value="ThiF/MoeB/HesA"/>
</dbReference>
<reference evidence="3 4" key="1">
    <citation type="submission" date="2019-02" db="EMBL/GenBank/DDBJ databases">
        <title>Deep-cultivation of Planctomycetes and their phenomic and genomic characterization uncovers novel biology.</title>
        <authorList>
            <person name="Wiegand S."/>
            <person name="Jogler M."/>
            <person name="Boedeker C."/>
            <person name="Pinto D."/>
            <person name="Vollmers J."/>
            <person name="Rivas-Marin E."/>
            <person name="Kohn T."/>
            <person name="Peeters S.H."/>
            <person name="Heuer A."/>
            <person name="Rast P."/>
            <person name="Oberbeckmann S."/>
            <person name="Bunk B."/>
            <person name="Jeske O."/>
            <person name="Meyerdierks A."/>
            <person name="Storesund J.E."/>
            <person name="Kallscheuer N."/>
            <person name="Luecker S."/>
            <person name="Lage O.M."/>
            <person name="Pohl T."/>
            <person name="Merkel B.J."/>
            <person name="Hornburger P."/>
            <person name="Mueller R.-W."/>
            <person name="Bruemmer F."/>
            <person name="Labrenz M."/>
            <person name="Spormann A.M."/>
            <person name="Op den Camp H."/>
            <person name="Overmann J."/>
            <person name="Amann R."/>
            <person name="Jetten M.S.M."/>
            <person name="Mascher T."/>
            <person name="Medema M.H."/>
            <person name="Devos D.P."/>
            <person name="Kaster A.-K."/>
            <person name="Ovreas L."/>
            <person name="Rohde M."/>
            <person name="Galperin M.Y."/>
            <person name="Jogler C."/>
        </authorList>
    </citation>
    <scope>NUCLEOTIDE SEQUENCE [LARGE SCALE GENOMIC DNA]</scope>
    <source>
        <strain evidence="3 4">Pla133</strain>
    </source>
</reference>
<name>A0A518BJZ8_9BACT</name>
<dbReference type="AlphaFoldDB" id="A0A518BJZ8"/>
<dbReference type="GO" id="GO:0004792">
    <property type="term" value="F:thiosulfate-cyanide sulfurtransferase activity"/>
    <property type="evidence" value="ECO:0007669"/>
    <property type="project" value="TreeGrafter"/>
</dbReference>
<comment type="similarity">
    <text evidence="1">Belongs to the HesA/MoeB/ThiF family.</text>
</comment>
<feature type="domain" description="THIF-type NAD/FAD binding fold" evidence="2">
    <location>
        <begin position="12"/>
        <end position="252"/>
    </location>
</feature>
<organism evidence="3 4">
    <name type="scientific">Engelhardtia mirabilis</name>
    <dbReference type="NCBI Taxonomy" id="2528011"/>
    <lineage>
        <taxon>Bacteria</taxon>
        <taxon>Pseudomonadati</taxon>
        <taxon>Planctomycetota</taxon>
        <taxon>Planctomycetia</taxon>
        <taxon>Planctomycetia incertae sedis</taxon>
        <taxon>Engelhardtia</taxon>
    </lineage>
</organism>
<keyword evidence="4" id="KW-1185">Reference proteome</keyword>
<dbReference type="Proteomes" id="UP000316921">
    <property type="component" value="Chromosome"/>
</dbReference>
<proteinExistence type="inferred from homology"/>
<keyword evidence="3" id="KW-0548">Nucleotidyltransferase</keyword>
<dbReference type="InterPro" id="IPR000594">
    <property type="entry name" value="ThiF_NAD_FAD-bd"/>
</dbReference>
<dbReference type="GO" id="GO:0005829">
    <property type="term" value="C:cytosol"/>
    <property type="evidence" value="ECO:0007669"/>
    <property type="project" value="TreeGrafter"/>
</dbReference>
<dbReference type="Pfam" id="PF00899">
    <property type="entry name" value="ThiF"/>
    <property type="match status" value="1"/>
</dbReference>
<dbReference type="KEGG" id="pbap:Pla133_23780"/>
<dbReference type="GO" id="GO:0008641">
    <property type="term" value="F:ubiquitin-like modifier activating enzyme activity"/>
    <property type="evidence" value="ECO:0007669"/>
    <property type="project" value="InterPro"/>
</dbReference>
<keyword evidence="3" id="KW-0808">Transferase</keyword>
<dbReference type="PANTHER" id="PTHR10953:SF102">
    <property type="entry name" value="ADENYLYLTRANSFERASE AND SULFURTRANSFERASE MOCS3"/>
    <property type="match status" value="1"/>
</dbReference>
<dbReference type="EC" id="2.7.7.80" evidence="3"/>
<dbReference type="Gene3D" id="3.40.50.720">
    <property type="entry name" value="NAD(P)-binding Rossmann-like Domain"/>
    <property type="match status" value="1"/>
</dbReference>
<dbReference type="FunFam" id="3.40.50.720:FF:000080">
    <property type="entry name" value="Thiazole biosynthesis adenylyltransferase ThiF"/>
    <property type="match status" value="1"/>
</dbReference>
<dbReference type="GO" id="GO:0008146">
    <property type="term" value="F:sulfotransferase activity"/>
    <property type="evidence" value="ECO:0007669"/>
    <property type="project" value="TreeGrafter"/>
</dbReference>
<gene>
    <name evidence="3" type="primary">moeB</name>
    <name evidence="3" type="ORF">Pla133_23780</name>
</gene>
<dbReference type="CDD" id="cd00757">
    <property type="entry name" value="ThiF_MoeB_HesA_family"/>
    <property type="match status" value="1"/>
</dbReference>
<evidence type="ECO:0000313" key="3">
    <source>
        <dbReference type="EMBL" id="QDU67299.1"/>
    </source>
</evidence>
<dbReference type="PANTHER" id="PTHR10953">
    <property type="entry name" value="UBIQUITIN-ACTIVATING ENZYME E1"/>
    <property type="match status" value="1"/>
</dbReference>
<dbReference type="GO" id="GO:0061605">
    <property type="term" value="F:molybdopterin-synthase adenylyltransferase activity"/>
    <property type="evidence" value="ECO:0007669"/>
    <property type="project" value="UniProtKB-EC"/>
</dbReference>
<dbReference type="EMBL" id="CP036287">
    <property type="protein sequence ID" value="QDU67299.1"/>
    <property type="molecule type" value="Genomic_DNA"/>
</dbReference>
<evidence type="ECO:0000256" key="1">
    <source>
        <dbReference type="ARBA" id="ARBA00009919"/>
    </source>
</evidence>
<protein>
    <submittedName>
        <fullName evidence="3">Molybdopterin-synthase adenylyltransferase</fullName>
        <ecNumber evidence="3">2.7.7.80</ecNumber>
    </submittedName>
</protein>
<evidence type="ECO:0000313" key="4">
    <source>
        <dbReference type="Proteomes" id="UP000316921"/>
    </source>
</evidence>
<accession>A0A518BJZ8</accession>
<dbReference type="InterPro" id="IPR035985">
    <property type="entry name" value="Ubiquitin-activating_enz"/>
</dbReference>